<keyword evidence="8" id="KW-0479">Metal-binding</keyword>
<keyword evidence="13" id="KW-0324">Glycolysis</keyword>
<evidence type="ECO:0000256" key="8">
    <source>
        <dbReference type="ARBA" id="ARBA00022723"/>
    </source>
</evidence>
<evidence type="ECO:0000256" key="2">
    <source>
        <dbReference type="ARBA" id="ARBA00002659"/>
    </source>
</evidence>
<dbReference type="GO" id="GO:0005945">
    <property type="term" value="C:6-phosphofructokinase complex"/>
    <property type="evidence" value="ECO:0007669"/>
    <property type="project" value="TreeGrafter"/>
</dbReference>
<proteinExistence type="inferred from homology"/>
<evidence type="ECO:0000256" key="5">
    <source>
        <dbReference type="ARBA" id="ARBA00012055"/>
    </source>
</evidence>
<evidence type="ECO:0000256" key="3">
    <source>
        <dbReference type="ARBA" id="ARBA00004496"/>
    </source>
</evidence>
<accession>A0A478FPL1</accession>
<dbReference type="GO" id="GO:0042802">
    <property type="term" value="F:identical protein binding"/>
    <property type="evidence" value="ECO:0007669"/>
    <property type="project" value="TreeGrafter"/>
</dbReference>
<keyword evidence="11" id="KW-0067">ATP-binding</keyword>
<dbReference type="Gene3D" id="3.40.50.460">
    <property type="entry name" value="Phosphofructokinase domain"/>
    <property type="match status" value="1"/>
</dbReference>
<evidence type="ECO:0000256" key="1">
    <source>
        <dbReference type="ARBA" id="ARBA00001946"/>
    </source>
</evidence>
<evidence type="ECO:0000256" key="4">
    <source>
        <dbReference type="ARBA" id="ARBA00004679"/>
    </source>
</evidence>
<comment type="catalytic activity">
    <reaction evidence="15">
        <text>beta-D-fructose 6-phosphate + ATP = beta-D-fructose 1,6-bisphosphate + ADP + H(+)</text>
        <dbReference type="Rhea" id="RHEA:16109"/>
        <dbReference type="ChEBI" id="CHEBI:15378"/>
        <dbReference type="ChEBI" id="CHEBI:30616"/>
        <dbReference type="ChEBI" id="CHEBI:32966"/>
        <dbReference type="ChEBI" id="CHEBI:57634"/>
        <dbReference type="ChEBI" id="CHEBI:456216"/>
        <dbReference type="EC" id="2.7.1.11"/>
    </reaction>
</comment>
<name>A0A478FPL1_9MOLU</name>
<keyword evidence="6" id="KW-0963">Cytoplasm</keyword>
<evidence type="ECO:0000256" key="11">
    <source>
        <dbReference type="ARBA" id="ARBA00022840"/>
    </source>
</evidence>
<dbReference type="GO" id="GO:0061621">
    <property type="term" value="P:canonical glycolysis"/>
    <property type="evidence" value="ECO:0007669"/>
    <property type="project" value="TreeGrafter"/>
</dbReference>
<dbReference type="EC" id="2.7.1.11" evidence="5"/>
<evidence type="ECO:0000256" key="12">
    <source>
        <dbReference type="ARBA" id="ARBA00022842"/>
    </source>
</evidence>
<dbReference type="SUPFAM" id="SSF53784">
    <property type="entry name" value="Phosphofructokinase"/>
    <property type="match status" value="1"/>
</dbReference>
<comment type="similarity">
    <text evidence="14">Belongs to the phosphofructokinase type A (PFKA) family.</text>
</comment>
<organism evidence="17 18">
    <name type="scientific">Candidatus Mycoplasma haematohominis</name>
    <dbReference type="NCBI Taxonomy" id="1494318"/>
    <lineage>
        <taxon>Bacteria</taxon>
        <taxon>Bacillati</taxon>
        <taxon>Mycoplasmatota</taxon>
        <taxon>Mollicutes</taxon>
        <taxon>Mycoplasmataceae</taxon>
        <taxon>Mycoplasma</taxon>
    </lineage>
</organism>
<dbReference type="EMBL" id="BIMN01000001">
    <property type="protein sequence ID" value="GCE63331.1"/>
    <property type="molecule type" value="Genomic_DNA"/>
</dbReference>
<dbReference type="InterPro" id="IPR035966">
    <property type="entry name" value="PKF_sf"/>
</dbReference>
<evidence type="ECO:0000313" key="17">
    <source>
        <dbReference type="EMBL" id="GCE63331.1"/>
    </source>
</evidence>
<dbReference type="GO" id="GO:0030388">
    <property type="term" value="P:fructose 1,6-bisphosphate metabolic process"/>
    <property type="evidence" value="ECO:0007669"/>
    <property type="project" value="TreeGrafter"/>
</dbReference>
<dbReference type="GO" id="GO:0006002">
    <property type="term" value="P:fructose 6-phosphate metabolic process"/>
    <property type="evidence" value="ECO:0007669"/>
    <property type="project" value="InterPro"/>
</dbReference>
<feature type="domain" description="Phosphofructokinase" evidence="16">
    <location>
        <begin position="6"/>
        <end position="286"/>
    </location>
</feature>
<evidence type="ECO:0000256" key="9">
    <source>
        <dbReference type="ARBA" id="ARBA00022741"/>
    </source>
</evidence>
<evidence type="ECO:0000256" key="7">
    <source>
        <dbReference type="ARBA" id="ARBA00022679"/>
    </source>
</evidence>
<dbReference type="GO" id="GO:0005524">
    <property type="term" value="F:ATP binding"/>
    <property type="evidence" value="ECO:0007669"/>
    <property type="project" value="UniProtKB-KW"/>
</dbReference>
<evidence type="ECO:0000256" key="13">
    <source>
        <dbReference type="ARBA" id="ARBA00023152"/>
    </source>
</evidence>
<dbReference type="GO" id="GO:0048029">
    <property type="term" value="F:monosaccharide binding"/>
    <property type="evidence" value="ECO:0007669"/>
    <property type="project" value="TreeGrafter"/>
</dbReference>
<dbReference type="InterPro" id="IPR022953">
    <property type="entry name" value="ATP_PFK"/>
</dbReference>
<dbReference type="GO" id="GO:0016208">
    <property type="term" value="F:AMP binding"/>
    <property type="evidence" value="ECO:0007669"/>
    <property type="project" value="TreeGrafter"/>
</dbReference>
<dbReference type="PRINTS" id="PR00476">
    <property type="entry name" value="PHFRCTKINASE"/>
</dbReference>
<dbReference type="PANTHER" id="PTHR13697:SF4">
    <property type="entry name" value="ATP-DEPENDENT 6-PHOSPHOFRUCTOKINASE"/>
    <property type="match status" value="1"/>
</dbReference>
<comment type="cofactor">
    <cofactor evidence="1">
        <name>Mg(2+)</name>
        <dbReference type="ChEBI" id="CHEBI:18420"/>
    </cofactor>
</comment>
<evidence type="ECO:0000256" key="6">
    <source>
        <dbReference type="ARBA" id="ARBA00022490"/>
    </source>
</evidence>
<keyword evidence="9" id="KW-0547">Nucleotide-binding</keyword>
<dbReference type="NCBIfam" id="NF002872">
    <property type="entry name" value="PRK03202.1"/>
    <property type="match status" value="1"/>
</dbReference>
<evidence type="ECO:0000256" key="14">
    <source>
        <dbReference type="ARBA" id="ARBA00038478"/>
    </source>
</evidence>
<dbReference type="AlphaFoldDB" id="A0A478FPL1"/>
<dbReference type="GO" id="GO:0003872">
    <property type="term" value="F:6-phosphofructokinase activity"/>
    <property type="evidence" value="ECO:0007669"/>
    <property type="project" value="UniProtKB-EC"/>
</dbReference>
<evidence type="ECO:0000256" key="15">
    <source>
        <dbReference type="ARBA" id="ARBA00048070"/>
    </source>
</evidence>
<dbReference type="Proteomes" id="UP000324831">
    <property type="component" value="Unassembled WGS sequence"/>
</dbReference>
<dbReference type="UniPathway" id="UPA00109">
    <property type="reaction ID" value="UER00182"/>
</dbReference>
<sequence length="332" mass="35882">MAEIKKLAVLTSGGDSPAMNAAVYGFASAAADKGIEVYGVIDGYKGLIHGNYRKIDLREFKKTIFSAGTDIGSSRCLEFKEAKVRQEAVDLFKKNNFDGLFVIGGDGSYMGASLISEIGCPVIVAPGTIDNDVASSKYTIGYFSALEEIFQAVKKIKATSESHSQVTFVEVMGRHCHDLSVAAAVAGAVDYVVTNASIKTEQELATIIKDMIVAGKKGIVILVTEKVYGVEHGFELPSLRDLCVFLERAVGRQVRYSVLGYTQRGATPTSWDLYAAQRFGLTAFQLAYEGKWGNAVCFDGHDFGVVPLKEAVAMPKHVSNKLIDFVNAAYKI</sequence>
<evidence type="ECO:0000256" key="10">
    <source>
        <dbReference type="ARBA" id="ARBA00022777"/>
    </source>
</evidence>
<dbReference type="GO" id="GO:0046872">
    <property type="term" value="F:metal ion binding"/>
    <property type="evidence" value="ECO:0007669"/>
    <property type="project" value="UniProtKB-KW"/>
</dbReference>
<dbReference type="InterPro" id="IPR012003">
    <property type="entry name" value="ATP_PFK_prok-type"/>
</dbReference>
<keyword evidence="12" id="KW-0460">Magnesium</keyword>
<gene>
    <name evidence="17" type="primary">pfkA</name>
    <name evidence="17" type="ORF">MHSWG343_03200</name>
</gene>
<dbReference type="InterPro" id="IPR000023">
    <property type="entry name" value="Phosphofructokinase_dom"/>
</dbReference>
<dbReference type="Gene3D" id="3.40.50.450">
    <property type="match status" value="1"/>
</dbReference>
<comment type="subcellular location">
    <subcellularLocation>
        <location evidence="3">Cytoplasm</location>
    </subcellularLocation>
</comment>
<dbReference type="PANTHER" id="PTHR13697">
    <property type="entry name" value="PHOSPHOFRUCTOKINASE"/>
    <property type="match status" value="1"/>
</dbReference>
<comment type="caution">
    <text evidence="17">The sequence shown here is derived from an EMBL/GenBank/DDBJ whole genome shotgun (WGS) entry which is preliminary data.</text>
</comment>
<dbReference type="PIRSF" id="PIRSF000532">
    <property type="entry name" value="ATP_PFK_prok"/>
    <property type="match status" value="1"/>
</dbReference>
<reference evidence="17 18" key="1">
    <citation type="submission" date="2019-01" db="EMBL/GenBank/DDBJ databases">
        <title>Draft genome sequences of Candidatus Mycoplasma haemohominis SWG34-3 identified from a patient with pyrexia, anemia and liver dysfunction.</title>
        <authorList>
            <person name="Sekizuka T."/>
            <person name="Hattori N."/>
            <person name="Katano H."/>
            <person name="Takuma T."/>
            <person name="Ito T."/>
            <person name="Arai N."/>
            <person name="Yanai R."/>
            <person name="Ishii S."/>
            <person name="Miura Y."/>
            <person name="Tokunaga T."/>
            <person name="Watanabe H."/>
            <person name="Nomura N."/>
            <person name="Eguchi J."/>
            <person name="Arai T."/>
            <person name="Hasegawa H."/>
            <person name="Nakamaki T."/>
            <person name="Wakita T."/>
            <person name="Niki Y."/>
            <person name="Kuroda M."/>
        </authorList>
    </citation>
    <scope>NUCLEOTIDE SEQUENCE [LARGE SCALE GENOMIC DNA]</scope>
    <source>
        <strain evidence="17">SWG34-3</strain>
    </source>
</reference>
<protein>
    <recommendedName>
        <fullName evidence="5">6-phosphofructokinase</fullName>
        <ecNumber evidence="5">2.7.1.11</ecNumber>
    </recommendedName>
</protein>
<evidence type="ECO:0000259" key="16">
    <source>
        <dbReference type="Pfam" id="PF00365"/>
    </source>
</evidence>
<dbReference type="Pfam" id="PF00365">
    <property type="entry name" value="PFK"/>
    <property type="match status" value="1"/>
</dbReference>
<comment type="function">
    <text evidence="2">Catalyzes the phosphorylation of D-fructose 6-phosphate to fructose 1,6-bisphosphate by ATP, the first committing step of glycolysis.</text>
</comment>
<dbReference type="GO" id="GO:0070095">
    <property type="term" value="F:fructose-6-phosphate binding"/>
    <property type="evidence" value="ECO:0007669"/>
    <property type="project" value="TreeGrafter"/>
</dbReference>
<keyword evidence="7" id="KW-0808">Transferase</keyword>
<evidence type="ECO:0000313" key="18">
    <source>
        <dbReference type="Proteomes" id="UP000324831"/>
    </source>
</evidence>
<keyword evidence="10 17" id="KW-0418">Kinase</keyword>
<comment type="pathway">
    <text evidence="4">Carbohydrate degradation; glycolysis; D-glyceraldehyde 3-phosphate and glycerone phosphate from D-glucose: step 3/4.</text>
</comment>